<evidence type="ECO:0000313" key="1">
    <source>
        <dbReference type="EMBL" id="KAI7845211.1"/>
    </source>
</evidence>
<dbReference type="EMBL" id="JADXDR010000020">
    <property type="protein sequence ID" value="KAI7845211.1"/>
    <property type="molecule type" value="Genomic_DNA"/>
</dbReference>
<sequence>MSSFVTARLSASALLARPAKALPAVQRRQALISLVLATRGFGSAAGAQQTSQTCANAMVGLKAAKIIPDIIDRVSPASAAELEVAFHGKAIQNGQLISPKDAAAAPKVHIRGGSEGGLFTLLASDPDPPDPANPVYREWLHWIVTNIPAGGDASQGTEVAAWRGPSPPIGTHRYVFLLYQQPNQEPLQVADPSGGEPSKRAKFNTRSFAKAHNLGDPVAVTWFNSHK</sequence>
<keyword evidence="2" id="KW-1185">Reference proteome</keyword>
<dbReference type="AlphaFoldDB" id="A0AAD5H625"/>
<name>A0AAD5H625_9CHLO</name>
<accession>A0AAD5H625</accession>
<dbReference type="Pfam" id="PF01161">
    <property type="entry name" value="PBP"/>
    <property type="match status" value="1"/>
</dbReference>
<protein>
    <submittedName>
        <fullName evidence="1">Uncharacterized protein</fullName>
    </submittedName>
</protein>
<reference evidence="1" key="1">
    <citation type="submission" date="2020-11" db="EMBL/GenBank/DDBJ databases">
        <title>Chlorella ohadii genome sequencing and assembly.</title>
        <authorList>
            <person name="Murik O."/>
            <person name="Treves H."/>
            <person name="Kedem I."/>
            <person name="Shotland Y."/>
            <person name="Kaplan A."/>
        </authorList>
    </citation>
    <scope>NUCLEOTIDE SEQUENCE</scope>
    <source>
        <strain evidence="1">1</strain>
    </source>
</reference>
<organism evidence="1 2">
    <name type="scientific">Chlorella ohadii</name>
    <dbReference type="NCBI Taxonomy" id="2649997"/>
    <lineage>
        <taxon>Eukaryota</taxon>
        <taxon>Viridiplantae</taxon>
        <taxon>Chlorophyta</taxon>
        <taxon>core chlorophytes</taxon>
        <taxon>Trebouxiophyceae</taxon>
        <taxon>Chlorellales</taxon>
        <taxon>Chlorellaceae</taxon>
        <taxon>Chlorella clade</taxon>
        <taxon>Chlorella</taxon>
    </lineage>
</organism>
<dbReference type="CDD" id="cd00866">
    <property type="entry name" value="PEBP_euk"/>
    <property type="match status" value="1"/>
</dbReference>
<evidence type="ECO:0000313" key="2">
    <source>
        <dbReference type="Proteomes" id="UP001205105"/>
    </source>
</evidence>
<dbReference type="Proteomes" id="UP001205105">
    <property type="component" value="Unassembled WGS sequence"/>
</dbReference>
<dbReference type="InterPro" id="IPR035810">
    <property type="entry name" value="PEBP_euk"/>
</dbReference>
<dbReference type="InterPro" id="IPR008914">
    <property type="entry name" value="PEBP"/>
</dbReference>
<gene>
    <name evidence="1" type="ORF">COHA_001255</name>
</gene>
<dbReference type="Gene3D" id="3.90.280.10">
    <property type="entry name" value="PEBP-like"/>
    <property type="match status" value="1"/>
</dbReference>
<dbReference type="InterPro" id="IPR036610">
    <property type="entry name" value="PEBP-like_sf"/>
</dbReference>
<dbReference type="PANTHER" id="PTHR11362:SF82">
    <property type="entry name" value="PHOSPHATIDYLETHANOLAMINE-BINDING PROTEIN 4"/>
    <property type="match status" value="1"/>
</dbReference>
<comment type="caution">
    <text evidence="1">The sequence shown here is derived from an EMBL/GenBank/DDBJ whole genome shotgun (WGS) entry which is preliminary data.</text>
</comment>
<dbReference type="PANTHER" id="PTHR11362">
    <property type="entry name" value="PHOSPHATIDYLETHANOLAMINE-BINDING PROTEIN"/>
    <property type="match status" value="1"/>
</dbReference>
<dbReference type="SUPFAM" id="SSF49777">
    <property type="entry name" value="PEBP-like"/>
    <property type="match status" value="1"/>
</dbReference>
<proteinExistence type="predicted"/>